<evidence type="ECO:0000256" key="2">
    <source>
        <dbReference type="SAM" id="SignalP"/>
    </source>
</evidence>
<feature type="transmembrane region" description="Helical" evidence="1">
    <location>
        <begin position="271"/>
        <end position="287"/>
    </location>
</feature>
<keyword evidence="1" id="KW-0472">Membrane</keyword>
<dbReference type="Proteomes" id="UP000472320">
    <property type="component" value="Unassembled WGS sequence"/>
</dbReference>
<evidence type="ECO:0000313" key="5">
    <source>
        <dbReference type="Proteomes" id="UP000472320"/>
    </source>
</evidence>
<sequence>MEIHMFNFKKHLLALTLAVGSAPAFAGYVGGINIGDAGTPHFEAAEVYERFVSDYSGGTAPGATTLGSGGTPSFAAGSQIAGYGRVNSINGNLNFCAGGAGTCELTFRFYGFTAKPGGSATNIDFTGGFVNFYVGTGASMDFNPFADVSEAQLLNQATNGTLWLSLSGSDFLDIVTGRTGSLLATGTNFGSGTTDSGTGIGQLNIIGGLAAVMAALDTNSVDNHLGCVLGSTCSDFDLTTSFSLVGRPPSGYIPLAGVASLAGRVAAVPEPASLALMGLGLIGIGTLRRRRAK</sequence>
<protein>
    <submittedName>
        <fullName evidence="4">PEP-CTERM sorting domain-containing protein</fullName>
    </submittedName>
</protein>
<gene>
    <name evidence="4" type="ORF">GM658_27385</name>
</gene>
<dbReference type="Pfam" id="PF07589">
    <property type="entry name" value="PEP-CTERM"/>
    <property type="match status" value="1"/>
</dbReference>
<dbReference type="AlphaFoldDB" id="A0A6L6QQ96"/>
<dbReference type="InterPro" id="IPR013424">
    <property type="entry name" value="Ice-binding_C"/>
</dbReference>
<organism evidence="4 5">
    <name type="scientific">Massilia eburnea</name>
    <dbReference type="NCBI Taxonomy" id="1776165"/>
    <lineage>
        <taxon>Bacteria</taxon>
        <taxon>Pseudomonadati</taxon>
        <taxon>Pseudomonadota</taxon>
        <taxon>Betaproteobacteria</taxon>
        <taxon>Burkholderiales</taxon>
        <taxon>Oxalobacteraceae</taxon>
        <taxon>Telluria group</taxon>
        <taxon>Massilia</taxon>
    </lineage>
</organism>
<accession>A0A6L6QQ96</accession>
<evidence type="ECO:0000313" key="4">
    <source>
        <dbReference type="EMBL" id="MTW14345.1"/>
    </source>
</evidence>
<keyword evidence="1" id="KW-1133">Transmembrane helix</keyword>
<evidence type="ECO:0000256" key="1">
    <source>
        <dbReference type="SAM" id="Phobius"/>
    </source>
</evidence>
<keyword evidence="1" id="KW-0812">Transmembrane</keyword>
<proteinExistence type="predicted"/>
<dbReference type="NCBIfam" id="TIGR02595">
    <property type="entry name" value="PEP_CTERM"/>
    <property type="match status" value="1"/>
</dbReference>
<dbReference type="EMBL" id="WNKX01000041">
    <property type="protein sequence ID" value="MTW14345.1"/>
    <property type="molecule type" value="Genomic_DNA"/>
</dbReference>
<reference evidence="4 5" key="1">
    <citation type="submission" date="2019-11" db="EMBL/GenBank/DDBJ databases">
        <title>Type strains purchased from KCTC, JCM and DSMZ.</title>
        <authorList>
            <person name="Lu H."/>
        </authorList>
    </citation>
    <scope>NUCLEOTIDE SEQUENCE [LARGE SCALE GENOMIC DNA]</scope>
    <source>
        <strain evidence="4 5">JCM 31587</strain>
    </source>
</reference>
<name>A0A6L6QQ96_9BURK</name>
<comment type="caution">
    <text evidence="4">The sequence shown here is derived from an EMBL/GenBank/DDBJ whole genome shotgun (WGS) entry which is preliminary data.</text>
</comment>
<keyword evidence="5" id="KW-1185">Reference proteome</keyword>
<keyword evidence="2" id="KW-0732">Signal</keyword>
<feature type="chain" id="PRO_5027062609" evidence="2">
    <location>
        <begin position="27"/>
        <end position="293"/>
    </location>
</feature>
<dbReference type="OrthoDB" id="8891598at2"/>
<feature type="domain" description="Ice-binding protein C-terminal" evidence="3">
    <location>
        <begin position="267"/>
        <end position="290"/>
    </location>
</feature>
<evidence type="ECO:0000259" key="3">
    <source>
        <dbReference type="Pfam" id="PF07589"/>
    </source>
</evidence>
<feature type="signal peptide" evidence="2">
    <location>
        <begin position="1"/>
        <end position="26"/>
    </location>
</feature>